<comment type="similarity">
    <text evidence="1">Belongs to the FAM47 family.</text>
</comment>
<dbReference type="Proteomes" id="UP000694915">
    <property type="component" value="Linkage group LG1"/>
</dbReference>
<name>A0ABM1UGB7_MICOH</name>
<protein>
    <submittedName>
        <fullName evidence="4">Protein FAM47E</fullName>
    </submittedName>
</protein>
<evidence type="ECO:0000256" key="2">
    <source>
        <dbReference type="SAM" id="MobiDB-lite"/>
    </source>
</evidence>
<keyword evidence="3" id="KW-1185">Reference proteome</keyword>
<dbReference type="RefSeq" id="XP_026641029.1">
    <property type="nucleotide sequence ID" value="XM_026785228.1"/>
</dbReference>
<gene>
    <name evidence="4" type="primary">Fam47e</name>
</gene>
<dbReference type="Pfam" id="PF14642">
    <property type="entry name" value="FAM47"/>
    <property type="match status" value="1"/>
</dbReference>
<dbReference type="PANTHER" id="PTHR46449">
    <property type="entry name" value="ZGC:158260"/>
    <property type="match status" value="1"/>
</dbReference>
<evidence type="ECO:0000313" key="4">
    <source>
        <dbReference type="RefSeq" id="XP_026641029.1"/>
    </source>
</evidence>
<dbReference type="GeneID" id="101990830"/>
<evidence type="ECO:0000256" key="1">
    <source>
        <dbReference type="ARBA" id="ARBA00005277"/>
    </source>
</evidence>
<feature type="region of interest" description="Disordered" evidence="2">
    <location>
        <begin position="303"/>
        <end position="324"/>
    </location>
</feature>
<dbReference type="InterPro" id="IPR032743">
    <property type="entry name" value="FAM47"/>
</dbReference>
<reference evidence="4" key="1">
    <citation type="submission" date="2025-08" db="UniProtKB">
        <authorList>
            <consortium name="RefSeq"/>
        </authorList>
    </citation>
    <scope>IDENTIFICATION</scope>
</reference>
<sequence>MAERGQRLQLPTLPRRLLQEQRNCGPWHLETLPSKSFMKPKRPRFPGPVNSRRWVFVREDLDDFRKGCPRHQHPKDVSLPHVHHRLPQATPKKRQNGLPEGAARLSKLPQTRKAFLEGVEDSMVLHLLARYPHLEEALSPELLLQVLEVLDPEKNLEETWAYCRDSRKLLKGPTELEEKCSSQVCLPKKMPVSHSGQWLCEEKPSEVNSLHQDSLLHDNVRRGVRDFCDWAEALGSSPLEEEFILQQFDLDYHTRRCCAVLPAEKRSVLSQLQEAELCHKPDRERRLRRAQDKPFIDGRRSLREHGGCWNKPRSSGRASPHRPKRVKMRYGAWYLKTNLWKKQRADEPLVDPKISHKAQDANFEKHLREQAELLAGLHGTVAFKDFVLSRGYRMPRFLEKIYAFEKGRSENIKTPKKLMPTAKHPGRR</sequence>
<proteinExistence type="inferred from homology"/>
<dbReference type="PANTHER" id="PTHR46449:SF3">
    <property type="entry name" value="PROTEIN FAM47E"/>
    <property type="match status" value="1"/>
</dbReference>
<accession>A0ABM1UGB7</accession>
<evidence type="ECO:0000313" key="3">
    <source>
        <dbReference type="Proteomes" id="UP000694915"/>
    </source>
</evidence>
<organism evidence="3 4">
    <name type="scientific">Microtus ochrogaster</name>
    <name type="common">Prairie vole</name>
    <dbReference type="NCBI Taxonomy" id="79684"/>
    <lineage>
        <taxon>Eukaryota</taxon>
        <taxon>Metazoa</taxon>
        <taxon>Chordata</taxon>
        <taxon>Craniata</taxon>
        <taxon>Vertebrata</taxon>
        <taxon>Euteleostomi</taxon>
        <taxon>Mammalia</taxon>
        <taxon>Eutheria</taxon>
        <taxon>Euarchontoglires</taxon>
        <taxon>Glires</taxon>
        <taxon>Rodentia</taxon>
        <taxon>Myomorpha</taxon>
        <taxon>Muroidea</taxon>
        <taxon>Cricetidae</taxon>
        <taxon>Arvicolinae</taxon>
        <taxon>Microtus</taxon>
    </lineage>
</organism>